<reference evidence="6 7" key="1">
    <citation type="journal article" date="2024" name="BMC Genomics">
        <title>De novo assembly and annotation of Popillia japonica's genome with initial clues to its potential as an invasive pest.</title>
        <authorList>
            <person name="Cucini C."/>
            <person name="Boschi S."/>
            <person name="Funari R."/>
            <person name="Cardaioli E."/>
            <person name="Iannotti N."/>
            <person name="Marturano G."/>
            <person name="Paoli F."/>
            <person name="Bruttini M."/>
            <person name="Carapelli A."/>
            <person name="Frati F."/>
            <person name="Nardi F."/>
        </authorList>
    </citation>
    <scope>NUCLEOTIDE SEQUENCE [LARGE SCALE GENOMIC DNA]</scope>
    <source>
        <strain evidence="6">DMR45628</strain>
    </source>
</reference>
<dbReference type="PROSITE" id="PS50016">
    <property type="entry name" value="ZF_PHD_2"/>
    <property type="match status" value="1"/>
</dbReference>
<dbReference type="AlphaFoldDB" id="A0AAW1MHF3"/>
<organism evidence="6 7">
    <name type="scientific">Popillia japonica</name>
    <name type="common">Japanese beetle</name>
    <dbReference type="NCBI Taxonomy" id="7064"/>
    <lineage>
        <taxon>Eukaryota</taxon>
        <taxon>Metazoa</taxon>
        <taxon>Ecdysozoa</taxon>
        <taxon>Arthropoda</taxon>
        <taxon>Hexapoda</taxon>
        <taxon>Insecta</taxon>
        <taxon>Pterygota</taxon>
        <taxon>Neoptera</taxon>
        <taxon>Endopterygota</taxon>
        <taxon>Coleoptera</taxon>
        <taxon>Polyphaga</taxon>
        <taxon>Scarabaeiformia</taxon>
        <taxon>Scarabaeidae</taxon>
        <taxon>Rutelinae</taxon>
        <taxon>Popillia</taxon>
    </lineage>
</organism>
<dbReference type="SUPFAM" id="SSF57903">
    <property type="entry name" value="FYVE/PHD zinc finger"/>
    <property type="match status" value="1"/>
</dbReference>
<keyword evidence="3" id="KW-0862">Zinc</keyword>
<dbReference type="InterPro" id="IPR019786">
    <property type="entry name" value="Zinc_finger_PHD-type_CS"/>
</dbReference>
<dbReference type="PROSITE" id="PS01359">
    <property type="entry name" value="ZF_PHD_1"/>
    <property type="match status" value="1"/>
</dbReference>
<dbReference type="Gene3D" id="3.30.40.10">
    <property type="entry name" value="Zinc/RING finger domain, C3HC4 (zinc finger)"/>
    <property type="match status" value="1"/>
</dbReference>
<evidence type="ECO:0000313" key="7">
    <source>
        <dbReference type="Proteomes" id="UP001458880"/>
    </source>
</evidence>
<dbReference type="InterPro" id="IPR001965">
    <property type="entry name" value="Znf_PHD"/>
</dbReference>
<keyword evidence="7" id="KW-1185">Reference proteome</keyword>
<evidence type="ECO:0000256" key="4">
    <source>
        <dbReference type="PROSITE-ProRule" id="PRU00146"/>
    </source>
</evidence>
<dbReference type="InterPro" id="IPR019787">
    <property type="entry name" value="Znf_PHD-finger"/>
</dbReference>
<evidence type="ECO:0000256" key="1">
    <source>
        <dbReference type="ARBA" id="ARBA00022723"/>
    </source>
</evidence>
<dbReference type="InterPro" id="IPR011011">
    <property type="entry name" value="Znf_FYVE_PHD"/>
</dbReference>
<evidence type="ECO:0000259" key="5">
    <source>
        <dbReference type="PROSITE" id="PS50016"/>
    </source>
</evidence>
<dbReference type="Proteomes" id="UP001458880">
    <property type="component" value="Unassembled WGS sequence"/>
</dbReference>
<name>A0AAW1MHF3_POPJA</name>
<feature type="domain" description="PHD-type" evidence="5">
    <location>
        <begin position="1"/>
        <end position="61"/>
    </location>
</feature>
<gene>
    <name evidence="6" type="ORF">QE152_g6759</name>
</gene>
<proteinExistence type="predicted"/>
<dbReference type="InterPro" id="IPR013083">
    <property type="entry name" value="Znf_RING/FYVE/PHD"/>
</dbReference>
<evidence type="ECO:0000256" key="3">
    <source>
        <dbReference type="ARBA" id="ARBA00022833"/>
    </source>
</evidence>
<dbReference type="GO" id="GO:0008270">
    <property type="term" value="F:zinc ion binding"/>
    <property type="evidence" value="ECO:0007669"/>
    <property type="project" value="UniProtKB-KW"/>
</dbReference>
<dbReference type="SMART" id="SM00249">
    <property type="entry name" value="PHD"/>
    <property type="match status" value="1"/>
</dbReference>
<sequence>MPKCDKCSQSVSRYDDCITCTAPLCAQSFHTKCVKISEELLVDLKTTGKVKTWRCDMCEKAPQSAVQKKTALIEQIAVSINNDSLKNIEDITTSKIKQAINSITEEVINVLRAEIKMLHSNNCNFSEEIAKLRSEISKLQLENCNLKNEIANLKINSSLAIGDKSVLKDEVNRDKSVLKDEVNSRSSKTDTKTTNRIKIPEMHSPKNYAQKNTNNTGLNAKKKYTEVLKNNNISNSTYLDFTPHENINSSEEAGFQVVRPRRKTSNKNKTITGSATNSNIKAITKYSYLYVTRLEKDVTSENIINYLKELEFNDVICDKMNSKRPDIYSSFRIGVPAPILDKLKDSKIWPVGTYVNTFFWKMKPRTDTT</sequence>
<accession>A0AAW1MHF3</accession>
<dbReference type="CDD" id="cd15489">
    <property type="entry name" value="PHD_SF"/>
    <property type="match status" value="1"/>
</dbReference>
<evidence type="ECO:0000256" key="2">
    <source>
        <dbReference type="ARBA" id="ARBA00022771"/>
    </source>
</evidence>
<dbReference type="EMBL" id="JASPKY010000047">
    <property type="protein sequence ID" value="KAK9745624.1"/>
    <property type="molecule type" value="Genomic_DNA"/>
</dbReference>
<keyword evidence="1" id="KW-0479">Metal-binding</keyword>
<keyword evidence="2 4" id="KW-0863">Zinc-finger</keyword>
<evidence type="ECO:0000313" key="6">
    <source>
        <dbReference type="EMBL" id="KAK9745624.1"/>
    </source>
</evidence>
<comment type="caution">
    <text evidence="6">The sequence shown here is derived from an EMBL/GenBank/DDBJ whole genome shotgun (WGS) entry which is preliminary data.</text>
</comment>
<protein>
    <recommendedName>
        <fullName evidence="5">PHD-type domain-containing protein</fullName>
    </recommendedName>
</protein>